<dbReference type="Gene3D" id="3.30.870.10">
    <property type="entry name" value="Endonuclease Chain A"/>
    <property type="match status" value="2"/>
</dbReference>
<dbReference type="GO" id="GO:0003690">
    <property type="term" value="F:double-stranded DNA binding"/>
    <property type="evidence" value="ECO:0007669"/>
    <property type="project" value="TreeGrafter"/>
</dbReference>
<dbReference type="GO" id="GO:0017005">
    <property type="term" value="F:3'-tyrosyl-DNA phosphodiesterase activity"/>
    <property type="evidence" value="ECO:0007669"/>
    <property type="project" value="TreeGrafter"/>
</dbReference>
<gene>
    <name evidence="5" type="ORF">PDIGIT_LOCUS5646</name>
</gene>
<sequence>MASPSSLEDEELRQAIAMSLANTSVHPGDEDDDDDVRRAIALSLCQDTPSDAQTVPLPGSQVDSVMGSQAAACTDKLSQYAPASATSKTSTQLLTDTSSTSKPSEFLGLDRKAMESERLARMGKRKRSASPELPSKQPTKARVAGPAAQQSTTDALQYPRGTVKRTWATKRPRSNDIKLEEVLQRNTLNIAVLSAFQFESTWFHENQIDPYQVKQIWIFSAKGEGLQEKLRREAAESQIPNFKMIFPPLPGQSLNMHGKLMLLFHPKHLRIVVPTANMIKEDWGETGNSWQPGVMENTVFLIDLPRRPDEKAAVEMDTNFGKEMFRYLKEQGVTQNVFEGLLKFDFGATAGFAFVHSIAGTTSGPERSRTGLPSLAKAIQDLKLDDIDRLEIDYATSSLGALKEPFMKQMYLAACGLSPLSDTKINVNILDHFRVYFPTKETVTNSTGGPDCGGIITLSRDFYNASTFPRQCLRDYQSTRPGLLSHNKLLFARGCKKDGTPIAWAYIGSANLSEAAWGMQKVLKSGKEGSSLVRNWECGVVVPVPAENLQSVGSGIPPMSVFAGTVDIPFVYPASEYGGREPWIFRG</sequence>
<dbReference type="OrthoDB" id="47785at2759"/>
<feature type="compositionally biased region" description="Low complexity" evidence="4">
    <location>
        <begin position="86"/>
        <end position="102"/>
    </location>
</feature>
<feature type="region of interest" description="Disordered" evidence="4">
    <location>
        <begin position="47"/>
        <end position="161"/>
    </location>
</feature>
<feature type="binding site" evidence="2">
    <location>
        <position position="488"/>
    </location>
    <ligand>
        <name>substrate</name>
    </ligand>
</feature>
<dbReference type="EMBL" id="CAOQHR010000003">
    <property type="protein sequence ID" value="CAI6332619.1"/>
    <property type="molecule type" value="Genomic_DNA"/>
</dbReference>
<dbReference type="InterPro" id="IPR003903">
    <property type="entry name" value="UIM_dom"/>
</dbReference>
<feature type="active site" description="Proton donor/acceptor" evidence="1">
    <location>
        <position position="486"/>
    </location>
</feature>
<accession>A0A9W4UBH9</accession>
<dbReference type="PANTHER" id="PTHR12415">
    <property type="entry name" value="TYROSYL-DNA PHOSPHODIESTERASE 1"/>
    <property type="match status" value="1"/>
</dbReference>
<organism evidence="5 6">
    <name type="scientific">Periconia digitata</name>
    <dbReference type="NCBI Taxonomy" id="1303443"/>
    <lineage>
        <taxon>Eukaryota</taxon>
        <taxon>Fungi</taxon>
        <taxon>Dikarya</taxon>
        <taxon>Ascomycota</taxon>
        <taxon>Pezizomycotina</taxon>
        <taxon>Dothideomycetes</taxon>
        <taxon>Pleosporomycetidae</taxon>
        <taxon>Pleosporales</taxon>
        <taxon>Massarineae</taxon>
        <taxon>Periconiaceae</taxon>
        <taxon>Periconia</taxon>
    </lineage>
</organism>
<feature type="compositionally biased region" description="Basic and acidic residues" evidence="4">
    <location>
        <begin position="108"/>
        <end position="120"/>
    </location>
</feature>
<dbReference type="InterPro" id="IPR010347">
    <property type="entry name" value="Tdp1"/>
</dbReference>
<dbReference type="Pfam" id="PF06087">
    <property type="entry name" value="Tyr-DNA_phospho"/>
    <property type="match status" value="1"/>
</dbReference>
<dbReference type="SUPFAM" id="SSF56024">
    <property type="entry name" value="Phospholipase D/nuclease"/>
    <property type="match status" value="2"/>
</dbReference>
<dbReference type="PANTHER" id="PTHR12415:SF4">
    <property type="entry name" value="TYROSYL-DNA PHOSPHODIESTERASE DOMAIN-CONTAINING PROTEIN"/>
    <property type="match status" value="1"/>
</dbReference>
<dbReference type="AlphaFoldDB" id="A0A9W4UBH9"/>
<dbReference type="GO" id="GO:0003697">
    <property type="term" value="F:single-stranded DNA binding"/>
    <property type="evidence" value="ECO:0007669"/>
    <property type="project" value="TreeGrafter"/>
</dbReference>
<name>A0A9W4UBH9_9PLEO</name>
<evidence type="ECO:0000313" key="6">
    <source>
        <dbReference type="Proteomes" id="UP001152607"/>
    </source>
</evidence>
<dbReference type="GO" id="GO:0005634">
    <property type="term" value="C:nucleus"/>
    <property type="evidence" value="ECO:0007669"/>
    <property type="project" value="InterPro"/>
</dbReference>
<feature type="binding site" evidence="2">
    <location>
        <position position="259"/>
    </location>
    <ligand>
        <name>substrate</name>
    </ligand>
</feature>
<comment type="caution">
    <text evidence="5">The sequence shown here is derived from an EMBL/GenBank/DDBJ whole genome shotgun (WGS) entry which is preliminary data.</text>
</comment>
<keyword evidence="6" id="KW-1185">Reference proteome</keyword>
<proteinExistence type="predicted"/>
<feature type="site" description="Interaction with DNA" evidence="3">
    <location>
        <position position="513"/>
    </location>
</feature>
<dbReference type="Pfam" id="PF02809">
    <property type="entry name" value="UIM"/>
    <property type="match status" value="2"/>
</dbReference>
<evidence type="ECO:0000256" key="3">
    <source>
        <dbReference type="PIRSR" id="PIRSR610347-3"/>
    </source>
</evidence>
<dbReference type="CDD" id="cd09122">
    <property type="entry name" value="PLDc_Tdp1_1"/>
    <property type="match status" value="1"/>
</dbReference>
<evidence type="ECO:0008006" key="7">
    <source>
        <dbReference type="Google" id="ProtNLM"/>
    </source>
</evidence>
<dbReference type="GO" id="GO:0006281">
    <property type="term" value="P:DNA repair"/>
    <property type="evidence" value="ECO:0007669"/>
    <property type="project" value="InterPro"/>
</dbReference>
<evidence type="ECO:0000313" key="5">
    <source>
        <dbReference type="EMBL" id="CAI6332619.1"/>
    </source>
</evidence>
<evidence type="ECO:0000256" key="1">
    <source>
        <dbReference type="PIRSR" id="PIRSR610347-1"/>
    </source>
</evidence>
<reference evidence="5" key="1">
    <citation type="submission" date="2023-01" db="EMBL/GenBank/DDBJ databases">
        <authorList>
            <person name="Van Ghelder C."/>
            <person name="Rancurel C."/>
        </authorList>
    </citation>
    <scope>NUCLEOTIDE SEQUENCE</scope>
    <source>
        <strain evidence="5">CNCM I-4278</strain>
    </source>
</reference>
<dbReference type="Proteomes" id="UP001152607">
    <property type="component" value="Unassembled WGS sequence"/>
</dbReference>
<protein>
    <recommendedName>
        <fullName evidence="7">Phospholipase D/nuclease</fullName>
    </recommendedName>
</protein>
<feature type="active site" description="Nucleophile" evidence="1">
    <location>
        <position position="257"/>
    </location>
</feature>
<evidence type="ECO:0000256" key="4">
    <source>
        <dbReference type="SAM" id="MobiDB-lite"/>
    </source>
</evidence>
<evidence type="ECO:0000256" key="2">
    <source>
        <dbReference type="PIRSR" id="PIRSR610347-2"/>
    </source>
</evidence>